<evidence type="ECO:0000256" key="1">
    <source>
        <dbReference type="ARBA" id="ARBA00011900"/>
    </source>
</evidence>
<gene>
    <name evidence="10" type="ORF">DSAG12_01453</name>
</gene>
<keyword evidence="6" id="KW-0238">DNA-binding</keyword>
<keyword evidence="11" id="KW-1185">Reference proteome</keyword>
<dbReference type="Pfam" id="PF12950">
    <property type="entry name" value="TaqI_C"/>
    <property type="match status" value="1"/>
</dbReference>
<dbReference type="Proteomes" id="UP000321408">
    <property type="component" value="Chromosome"/>
</dbReference>
<dbReference type="GO" id="GO:0009307">
    <property type="term" value="P:DNA restriction-modification system"/>
    <property type="evidence" value="ECO:0007669"/>
    <property type="project" value="UniProtKB-KW"/>
</dbReference>
<accession>A0A5B9D9W7</accession>
<evidence type="ECO:0000256" key="5">
    <source>
        <dbReference type="ARBA" id="ARBA00022747"/>
    </source>
</evidence>
<dbReference type="AlphaFoldDB" id="A0A5B9D9W7"/>
<dbReference type="PANTHER" id="PTHR33841:SF1">
    <property type="entry name" value="DNA METHYLTRANSFERASE A"/>
    <property type="match status" value="1"/>
</dbReference>
<evidence type="ECO:0000259" key="8">
    <source>
        <dbReference type="Pfam" id="PF07669"/>
    </source>
</evidence>
<comment type="catalytic activity">
    <reaction evidence="7">
        <text>a 2'-deoxyadenosine in DNA + S-adenosyl-L-methionine = an N(6)-methyl-2'-deoxyadenosine in DNA + S-adenosyl-L-homocysteine + H(+)</text>
        <dbReference type="Rhea" id="RHEA:15197"/>
        <dbReference type="Rhea" id="RHEA-COMP:12418"/>
        <dbReference type="Rhea" id="RHEA-COMP:12419"/>
        <dbReference type="ChEBI" id="CHEBI:15378"/>
        <dbReference type="ChEBI" id="CHEBI:57856"/>
        <dbReference type="ChEBI" id="CHEBI:59789"/>
        <dbReference type="ChEBI" id="CHEBI:90615"/>
        <dbReference type="ChEBI" id="CHEBI:90616"/>
        <dbReference type="EC" id="2.1.1.72"/>
    </reaction>
</comment>
<organism evidence="10 11">
    <name type="scientific">Promethearchaeum syntrophicum</name>
    <dbReference type="NCBI Taxonomy" id="2594042"/>
    <lineage>
        <taxon>Archaea</taxon>
        <taxon>Promethearchaeati</taxon>
        <taxon>Promethearchaeota</taxon>
        <taxon>Promethearchaeia</taxon>
        <taxon>Promethearchaeales</taxon>
        <taxon>Promethearchaeaceae</taxon>
        <taxon>Promethearchaeum</taxon>
    </lineage>
</organism>
<dbReference type="PANTHER" id="PTHR33841">
    <property type="entry name" value="DNA METHYLTRANSFERASE YEEA-RELATED"/>
    <property type="match status" value="1"/>
</dbReference>
<evidence type="ECO:0000256" key="7">
    <source>
        <dbReference type="ARBA" id="ARBA00047942"/>
    </source>
</evidence>
<dbReference type="EC" id="2.1.1.72" evidence="1"/>
<dbReference type="PROSITE" id="PS00092">
    <property type="entry name" value="N6_MTASE"/>
    <property type="match status" value="1"/>
</dbReference>
<dbReference type="GO" id="GO:0003677">
    <property type="term" value="F:DNA binding"/>
    <property type="evidence" value="ECO:0007669"/>
    <property type="project" value="UniProtKB-KW"/>
</dbReference>
<dbReference type="Gene3D" id="3.40.50.150">
    <property type="entry name" value="Vaccinia Virus protein VP39"/>
    <property type="match status" value="1"/>
</dbReference>
<proteinExistence type="predicted"/>
<dbReference type="KEGG" id="psyt:DSAG12_01453"/>
<dbReference type="InterPro" id="IPR011639">
    <property type="entry name" value="MethylTrfase_TaqI-like_dom"/>
</dbReference>
<reference evidence="10 11" key="1">
    <citation type="journal article" date="2020" name="Nature">
        <title>Isolation of an archaeon at the prokaryote-eukaryote interface.</title>
        <authorList>
            <person name="Imachi H."/>
            <person name="Nobu M.K."/>
            <person name="Nakahara N."/>
            <person name="Morono Y."/>
            <person name="Ogawara M."/>
            <person name="Takaki Y."/>
            <person name="Takano Y."/>
            <person name="Uematsu K."/>
            <person name="Ikuta T."/>
            <person name="Ito M."/>
            <person name="Matsui Y."/>
            <person name="Miyazaki M."/>
            <person name="Murata K."/>
            <person name="Saito Y."/>
            <person name="Sakai S."/>
            <person name="Song C."/>
            <person name="Tasumi E."/>
            <person name="Yamanaka Y."/>
            <person name="Yamaguchi T."/>
            <person name="Kamagata Y."/>
            <person name="Tamaki H."/>
            <person name="Takai K."/>
        </authorList>
    </citation>
    <scope>NUCLEOTIDE SEQUENCE [LARGE SCALE GENOMIC DNA]</scope>
    <source>
        <strain evidence="10 11">MK-D1</strain>
    </source>
</reference>
<dbReference type="PRINTS" id="PR00507">
    <property type="entry name" value="N12N6MTFRASE"/>
</dbReference>
<evidence type="ECO:0000256" key="2">
    <source>
        <dbReference type="ARBA" id="ARBA00022603"/>
    </source>
</evidence>
<dbReference type="GO" id="GO:0032259">
    <property type="term" value="P:methylation"/>
    <property type="evidence" value="ECO:0007669"/>
    <property type="project" value="UniProtKB-KW"/>
</dbReference>
<dbReference type="InterPro" id="IPR002052">
    <property type="entry name" value="DNA_methylase_N6_adenine_CS"/>
</dbReference>
<evidence type="ECO:0000313" key="11">
    <source>
        <dbReference type="Proteomes" id="UP000321408"/>
    </source>
</evidence>
<dbReference type="GO" id="GO:0009007">
    <property type="term" value="F:site-specific DNA-methyltransferase (adenine-specific) activity"/>
    <property type="evidence" value="ECO:0007669"/>
    <property type="project" value="UniProtKB-EC"/>
</dbReference>
<dbReference type="InterPro" id="IPR025931">
    <property type="entry name" value="TaqI_C"/>
</dbReference>
<reference evidence="10 11" key="2">
    <citation type="journal article" date="2024" name="Int. J. Syst. Evol. Microbiol.">
        <title>Promethearchaeum syntrophicum gen. nov., sp. nov., an anaerobic, obligately syntrophic archaeon, the first isolate of the lineage 'Asgard' archaea, and proposal of the new archaeal phylum Promethearchaeota phyl. nov. and kingdom Promethearchaeati regn. nov.</title>
        <authorList>
            <person name="Imachi H."/>
            <person name="Nobu M.K."/>
            <person name="Kato S."/>
            <person name="Takaki Y."/>
            <person name="Miyazaki M."/>
            <person name="Miyata M."/>
            <person name="Ogawara M."/>
            <person name="Saito Y."/>
            <person name="Sakai S."/>
            <person name="Tahara Y.O."/>
            <person name="Takano Y."/>
            <person name="Tasumi E."/>
            <person name="Uematsu K."/>
            <person name="Yoshimura T."/>
            <person name="Itoh T."/>
            <person name="Ohkuma M."/>
            <person name="Takai K."/>
        </authorList>
    </citation>
    <scope>NUCLEOTIDE SEQUENCE [LARGE SCALE GENOMIC DNA]</scope>
    <source>
        <strain evidence="10 11">MK-D1</strain>
    </source>
</reference>
<dbReference type="GeneID" id="41329447"/>
<feature type="domain" description="TaqI-like C-terminal specificity" evidence="9">
    <location>
        <begin position="815"/>
        <end position="934"/>
    </location>
</feature>
<dbReference type="SUPFAM" id="SSF53335">
    <property type="entry name" value="S-adenosyl-L-methionine-dependent methyltransferases"/>
    <property type="match status" value="1"/>
</dbReference>
<dbReference type="EMBL" id="CP042905">
    <property type="protein sequence ID" value="QEE15627.1"/>
    <property type="molecule type" value="Genomic_DNA"/>
</dbReference>
<dbReference type="Pfam" id="PF07669">
    <property type="entry name" value="Eco57I"/>
    <property type="match status" value="1"/>
</dbReference>
<evidence type="ECO:0000313" key="10">
    <source>
        <dbReference type="EMBL" id="QEE15627.1"/>
    </source>
</evidence>
<dbReference type="InterPro" id="IPR029063">
    <property type="entry name" value="SAM-dependent_MTases_sf"/>
</dbReference>
<keyword evidence="4" id="KW-0949">S-adenosyl-L-methionine</keyword>
<keyword evidence="5" id="KW-0680">Restriction system</keyword>
<evidence type="ECO:0000259" key="9">
    <source>
        <dbReference type="Pfam" id="PF12950"/>
    </source>
</evidence>
<feature type="domain" description="Type II methyltransferase M.TaqI-like" evidence="8">
    <location>
        <begin position="530"/>
        <end position="691"/>
    </location>
</feature>
<dbReference type="OrthoDB" id="45790at2157"/>
<sequence length="1071" mass="126032">MVNGALFKETTIKRLCENVEVNKVQKEAISRWLNLLDTGQLKDEKKAYIEFANTILHDILDYEIGIEYLQHERGNMEFPILNPNKDKIAVYFECKGLKQKDLFGKQYRKKIGYETPVSQTWTKMSEYPIPYGVCTNYDVFILLDYTKGNQRYYQFKFRDILKDESKIKEFIGIFSKRRIIDEKFLETLYLESDKEEKSFSSEFYKIYHETRLMLIKEFQFSGLGVNLSIKYAQIFLNRILFIYFAESTNKISKNILENSILPILKNPLVINEKSTFVYQGINVLFNKFNSGSESPIKIFGFNGGLFEEDFPPEISFRDLRRKNYYKEIYLNSKLRERQDINEYLQEIIKIFSGELNELILNIILMGRFDFTSEISILILGHIFEQSISDIEKLKGDDIKIRKKEGIFYTPEFITEYLCRNTIIPFLSKKGGIPSIPNLIAEYEENIEELDEKLLNVKILDLSCGSGAFLIKTVDILLDIKREIMDFKEMQGKYITKNKNKKIKSKDKKVPTYFKLEKFQEIKEAIPIIKNNIFGVDINEESVELTKLSIFFKILQRNEKLMNLSNIIKCGNSLINDSSIDKTSAFNWEENYPNILPKKKFDIIIGNPPWGAEFNADSLKFLKKEYEDVCFRVVNSFKMFIKKALSLLSPNGAFGYIVPNGIIEMPDYFDVRRELLHFSKKLKVIDLGDNVFEDVDYPSAIITFPNTINSSEIIELKDLKLIPRSELNVFELEKDEFNQLPIEKLDEKFRFRINSLEFLEKNTLKLKEKYFTIFGVKVYQKGKGISYFNAESSQIQRDKDENVYLSNLQTHEHTNKFYSGKNISKYYNIWKSGNNDSFINYGRHLAEPRNLTIFNQKKIIIQQIVNKTILATITEEEIIVKNTCAVINQIEDEYSLELLLSLINSKFFTYTHLKKHANAIKKNFPKLNSNDLKDMLIPIITENNKSKVEMIEKLSIETIEFGNKFSIKYNNFMDYLSLQYSISISDIYFKIHKTLNLEIEQESKDNFFNILKKQKLNIEKKDIFENIISYFKELRDFKNQISKNYRTIDNLVYELYGLDEKIVKEIEKIVRY</sequence>
<evidence type="ECO:0000256" key="4">
    <source>
        <dbReference type="ARBA" id="ARBA00022691"/>
    </source>
</evidence>
<keyword evidence="2 10" id="KW-0489">Methyltransferase</keyword>
<keyword evidence="3" id="KW-0808">Transferase</keyword>
<name>A0A5B9D9W7_9ARCH</name>
<protein>
    <recommendedName>
        <fullName evidence="1">site-specific DNA-methyltransferase (adenine-specific)</fullName>
        <ecNumber evidence="1">2.1.1.72</ecNumber>
    </recommendedName>
</protein>
<dbReference type="InterPro" id="IPR050953">
    <property type="entry name" value="N4_N6_ade-DNA_methylase"/>
</dbReference>
<dbReference type="REBASE" id="365384">
    <property type="entry name" value="AarMKD1ORF1453P"/>
</dbReference>
<evidence type="ECO:0000256" key="6">
    <source>
        <dbReference type="ARBA" id="ARBA00023125"/>
    </source>
</evidence>
<evidence type="ECO:0000256" key="3">
    <source>
        <dbReference type="ARBA" id="ARBA00022679"/>
    </source>
</evidence>
<dbReference type="RefSeq" id="WP_147662529.1">
    <property type="nucleotide sequence ID" value="NZ_CP042905.2"/>
</dbReference>